<dbReference type="AlphaFoldDB" id="A0A431WNT9"/>
<dbReference type="GO" id="GO:0016829">
    <property type="term" value="F:lyase activity"/>
    <property type="evidence" value="ECO:0007669"/>
    <property type="project" value="UniProtKB-KW"/>
</dbReference>
<dbReference type="PANTHER" id="PTHR30411">
    <property type="entry name" value="CYTOPLASMIC PROTEIN"/>
    <property type="match status" value="1"/>
</dbReference>
<keyword evidence="2 4" id="KW-0648">Protein biosynthesis</keyword>
<dbReference type="Pfam" id="PF04073">
    <property type="entry name" value="tRNA_edit"/>
    <property type="match status" value="1"/>
</dbReference>
<dbReference type="RefSeq" id="WP_126523083.1">
    <property type="nucleotide sequence ID" value="NZ_RXNU01000017.1"/>
</dbReference>
<evidence type="ECO:0000256" key="1">
    <source>
        <dbReference type="ARBA" id="ARBA00009798"/>
    </source>
</evidence>
<organism evidence="6 7">
    <name type="scientific">Shewanella canadensis</name>
    <dbReference type="NCBI Taxonomy" id="271096"/>
    <lineage>
        <taxon>Bacteria</taxon>
        <taxon>Pseudomonadati</taxon>
        <taxon>Pseudomonadota</taxon>
        <taxon>Gammaproteobacteria</taxon>
        <taxon>Alteromonadales</taxon>
        <taxon>Shewanellaceae</taxon>
        <taxon>Shewanella</taxon>
    </lineage>
</organism>
<dbReference type="InterPro" id="IPR036754">
    <property type="entry name" value="YbaK/aa-tRNA-synt-asso_dom_sf"/>
</dbReference>
<dbReference type="InterPro" id="IPR004369">
    <property type="entry name" value="Prolyl-tRNA_editing_YbaK/EbsC"/>
</dbReference>
<comment type="similarity">
    <text evidence="1 4">Belongs to the prolyl-tRNA editing family. YbaK/EbsC subfamily.</text>
</comment>
<dbReference type="Proteomes" id="UP000267448">
    <property type="component" value="Unassembled WGS sequence"/>
</dbReference>
<keyword evidence="3 4" id="KW-0456">Lyase</keyword>
<evidence type="ECO:0000259" key="5">
    <source>
        <dbReference type="Pfam" id="PF04073"/>
    </source>
</evidence>
<feature type="domain" description="YbaK/aminoacyl-tRNA synthetase-associated" evidence="5">
    <location>
        <begin position="32"/>
        <end position="145"/>
    </location>
</feature>
<evidence type="ECO:0000313" key="7">
    <source>
        <dbReference type="Proteomes" id="UP000267448"/>
    </source>
</evidence>
<dbReference type="EMBL" id="RXNU01000017">
    <property type="protein sequence ID" value="RTR36919.1"/>
    <property type="molecule type" value="Genomic_DNA"/>
</dbReference>
<dbReference type="GO" id="GO:0006412">
    <property type="term" value="P:translation"/>
    <property type="evidence" value="ECO:0007669"/>
    <property type="project" value="UniProtKB-KW"/>
</dbReference>
<dbReference type="InterPro" id="IPR007214">
    <property type="entry name" value="YbaK/aa-tRNA-synth-assoc-dom"/>
</dbReference>
<dbReference type="SUPFAM" id="SSF55826">
    <property type="entry name" value="YbaK/ProRS associated domain"/>
    <property type="match status" value="1"/>
</dbReference>
<dbReference type="GO" id="GO:0002161">
    <property type="term" value="F:aminoacyl-tRNA deacylase activity"/>
    <property type="evidence" value="ECO:0007669"/>
    <property type="project" value="InterPro"/>
</dbReference>
<accession>A0A431WNT9</accession>
<keyword evidence="7" id="KW-1185">Reference proteome</keyword>
<dbReference type="NCBIfam" id="TIGR00011">
    <property type="entry name" value="YbaK_EbsC"/>
    <property type="match status" value="1"/>
</dbReference>
<protein>
    <recommendedName>
        <fullName evidence="4">Cys-tRNA(Pro)/Cys-tRNA(Cys) deacylase</fullName>
        <ecNumber evidence="4">4.2.-.-</ecNumber>
    </recommendedName>
</protein>
<dbReference type="PIRSF" id="PIRSF006181">
    <property type="entry name" value="EbsC_YbaK"/>
    <property type="match status" value="1"/>
</dbReference>
<evidence type="ECO:0000313" key="6">
    <source>
        <dbReference type="EMBL" id="RTR36919.1"/>
    </source>
</evidence>
<evidence type="ECO:0000256" key="4">
    <source>
        <dbReference type="PIRNR" id="PIRNR006181"/>
    </source>
</evidence>
<gene>
    <name evidence="6" type="primary">ybaK</name>
    <name evidence="6" type="ORF">EKG38_21710</name>
</gene>
<proteinExistence type="inferred from homology"/>
<dbReference type="OrthoDB" id="9809296at2"/>
<dbReference type="PANTHER" id="PTHR30411:SF0">
    <property type="entry name" value="CYS-TRNA(PRO)_CYS-TRNA(CYS) DEACYLASE YBAK"/>
    <property type="match status" value="1"/>
</dbReference>
<dbReference type="CDD" id="cd00002">
    <property type="entry name" value="YbaK_deacylase"/>
    <property type="match status" value="1"/>
</dbReference>
<evidence type="ECO:0000256" key="3">
    <source>
        <dbReference type="ARBA" id="ARBA00023239"/>
    </source>
</evidence>
<sequence length="155" mass="16682">MTPAIDLLIKANIKHTIHEYQHEASAQAYGIEAATKLNLDTRLVFKTLVAKLDSGKLVVAIIPVEEKLNMKALAKVAGVKKAAMASSQEVERSTGYVLGGVSPLGQKRPLLTYIDTSAEQLDQLYVSGGKRGLDIELTPSALLKLTRAQFAPLIA</sequence>
<evidence type="ECO:0000256" key="2">
    <source>
        <dbReference type="ARBA" id="ARBA00022917"/>
    </source>
</evidence>
<dbReference type="Gene3D" id="3.90.960.10">
    <property type="entry name" value="YbaK/aminoacyl-tRNA synthetase-associated domain"/>
    <property type="match status" value="1"/>
</dbReference>
<dbReference type="EC" id="4.2.-.-" evidence="4"/>
<name>A0A431WNT9_9GAMM</name>
<reference evidence="6 7" key="1">
    <citation type="submission" date="2018-12" db="EMBL/GenBank/DDBJ databases">
        <authorList>
            <person name="Yu L."/>
        </authorList>
    </citation>
    <scope>NUCLEOTIDE SEQUENCE [LARGE SCALE GENOMIC DNA]</scope>
    <source>
        <strain evidence="6 7">HAW-EB2</strain>
    </source>
</reference>
<comment type="caution">
    <text evidence="6">The sequence shown here is derived from an EMBL/GenBank/DDBJ whole genome shotgun (WGS) entry which is preliminary data.</text>
</comment>